<dbReference type="Proteomes" id="UP000268014">
    <property type="component" value="Unassembled WGS sequence"/>
</dbReference>
<evidence type="ECO:0000313" key="2">
    <source>
        <dbReference type="Proteomes" id="UP000268014"/>
    </source>
</evidence>
<evidence type="ECO:0000313" key="1">
    <source>
        <dbReference type="EMBL" id="VDO66138.1"/>
    </source>
</evidence>
<proteinExistence type="predicted"/>
<gene>
    <name evidence="1" type="ORF">HPLM_LOCUS17641</name>
</gene>
<protein>
    <submittedName>
        <fullName evidence="1">Uncharacterized protein</fullName>
    </submittedName>
</protein>
<dbReference type="AlphaFoldDB" id="A0A3P8ANQ5"/>
<reference evidence="1 2" key="1">
    <citation type="submission" date="2018-11" db="EMBL/GenBank/DDBJ databases">
        <authorList>
            <consortium name="Pathogen Informatics"/>
        </authorList>
    </citation>
    <scope>NUCLEOTIDE SEQUENCE [LARGE SCALE GENOMIC DNA]</scope>
    <source>
        <strain evidence="1 2">MHpl1</strain>
    </source>
</reference>
<sequence>MLDVIESTCTRSEFVRGSRAATCSKPSCEIIAYGLDKRDSSAIWVTVSVSVCRQRVNTSLYFTMCFSLRAFASETAVLANRSDAIDFRFLSAVT</sequence>
<dbReference type="EMBL" id="UZAF01020079">
    <property type="protein sequence ID" value="VDO66138.1"/>
    <property type="molecule type" value="Genomic_DNA"/>
</dbReference>
<keyword evidence="2" id="KW-1185">Reference proteome</keyword>
<accession>A0A3P8ANQ5</accession>
<organism evidence="1 2">
    <name type="scientific">Haemonchus placei</name>
    <name type="common">Barber's pole worm</name>
    <dbReference type="NCBI Taxonomy" id="6290"/>
    <lineage>
        <taxon>Eukaryota</taxon>
        <taxon>Metazoa</taxon>
        <taxon>Ecdysozoa</taxon>
        <taxon>Nematoda</taxon>
        <taxon>Chromadorea</taxon>
        <taxon>Rhabditida</taxon>
        <taxon>Rhabditina</taxon>
        <taxon>Rhabditomorpha</taxon>
        <taxon>Strongyloidea</taxon>
        <taxon>Trichostrongylidae</taxon>
        <taxon>Haemonchus</taxon>
    </lineage>
</organism>
<name>A0A3P8ANQ5_HAEPC</name>